<evidence type="ECO:0000313" key="2">
    <source>
        <dbReference type="EMBL" id="MFC0594207.1"/>
    </source>
</evidence>
<comment type="caution">
    <text evidence="2">The sequence shown here is derived from an EMBL/GenBank/DDBJ whole genome shotgun (WGS) entry which is preliminary data.</text>
</comment>
<reference evidence="2 3" key="1">
    <citation type="submission" date="2024-09" db="EMBL/GenBank/DDBJ databases">
        <authorList>
            <person name="Sun Q."/>
            <person name="Mori K."/>
        </authorList>
    </citation>
    <scope>NUCLEOTIDE SEQUENCE [LARGE SCALE GENOMIC DNA]</scope>
    <source>
        <strain evidence="2 3">NCAIM B.02336</strain>
    </source>
</reference>
<proteinExistence type="predicted"/>
<organism evidence="2 3">
    <name type="scientific">Ottowia pentelensis</name>
    <dbReference type="NCBI Taxonomy" id="511108"/>
    <lineage>
        <taxon>Bacteria</taxon>
        <taxon>Pseudomonadati</taxon>
        <taxon>Pseudomonadota</taxon>
        <taxon>Betaproteobacteria</taxon>
        <taxon>Burkholderiales</taxon>
        <taxon>Comamonadaceae</taxon>
        <taxon>Ottowia</taxon>
    </lineage>
</organism>
<evidence type="ECO:0000313" key="3">
    <source>
        <dbReference type="Proteomes" id="UP001589834"/>
    </source>
</evidence>
<dbReference type="RefSeq" id="WP_377484788.1">
    <property type="nucleotide sequence ID" value="NZ_JBHLTN010000039.1"/>
</dbReference>
<sequence>MTPNLRLVRSAPDPLGLYIRVARVGSPELQSFIATRHIQFTGVVLEAKLVKHQKELLTLAQERRIDVVLDPMTAAMATPGGYRSSMKDLPWAKDRPHTVQDFQTAFAQRQCAEGLAAFAMDNGFSQVLAPTHLITEVESPWLPIDIALASNLRDALDRNGGGAIEVLYPLTISYEIFRTPAKRLAVIEWLRAANVQGLWLNVAGCGADSNATQIVRYCDAATDFQALGVPIVADHVGGIPGLSLMAFGGVGGIAHGITLSERLEVSNWRKPPSGRGFSPKVRVYIPQIDMSLPRDDAERFFEAGGGKARARFGCHDAHCCPRGVEDMCAMPERHFLHQRSQQVAALGQIPETLRPSWFLEDHIRPASDVAMIAKQMSLPEDLLKKMQVKAKGLNTLRTTLGPYAKERREKSFASHPKTRIARVGNG</sequence>
<dbReference type="EMBL" id="JBHLTN010000039">
    <property type="protein sequence ID" value="MFC0594207.1"/>
    <property type="molecule type" value="Genomic_DNA"/>
</dbReference>
<feature type="region of interest" description="Disordered" evidence="1">
    <location>
        <begin position="404"/>
        <end position="426"/>
    </location>
</feature>
<dbReference type="Proteomes" id="UP001589834">
    <property type="component" value="Unassembled WGS sequence"/>
</dbReference>
<name>A0ABV6PXU8_9BURK</name>
<accession>A0ABV6PXU8</accession>
<keyword evidence="3" id="KW-1185">Reference proteome</keyword>
<gene>
    <name evidence="2" type="ORF">ACFFGG_16785</name>
</gene>
<evidence type="ECO:0000256" key="1">
    <source>
        <dbReference type="SAM" id="MobiDB-lite"/>
    </source>
</evidence>
<protein>
    <submittedName>
        <fullName evidence="2">Uncharacterized protein</fullName>
    </submittedName>
</protein>